<dbReference type="OrthoDB" id="9801699at2"/>
<dbReference type="GO" id="GO:0003973">
    <property type="term" value="F:(S)-2-hydroxy-acid oxidase activity"/>
    <property type="evidence" value="ECO:0007669"/>
    <property type="project" value="UniProtKB-EC"/>
</dbReference>
<dbReference type="InterPro" id="IPR036188">
    <property type="entry name" value="FAD/NAD-bd_sf"/>
</dbReference>
<evidence type="ECO:0000256" key="2">
    <source>
        <dbReference type="ARBA" id="ARBA00022630"/>
    </source>
</evidence>
<accession>A0A518DPZ3</accession>
<dbReference type="Gene3D" id="3.30.9.10">
    <property type="entry name" value="D-Amino Acid Oxidase, subunit A, domain 2"/>
    <property type="match status" value="1"/>
</dbReference>
<keyword evidence="3" id="KW-0274">FAD</keyword>
<reference evidence="7 8" key="1">
    <citation type="submission" date="2019-02" db="EMBL/GenBank/DDBJ databases">
        <title>Deep-cultivation of Planctomycetes and their phenomic and genomic characterization uncovers novel biology.</title>
        <authorList>
            <person name="Wiegand S."/>
            <person name="Jogler M."/>
            <person name="Boedeker C."/>
            <person name="Pinto D."/>
            <person name="Vollmers J."/>
            <person name="Rivas-Marin E."/>
            <person name="Kohn T."/>
            <person name="Peeters S.H."/>
            <person name="Heuer A."/>
            <person name="Rast P."/>
            <person name="Oberbeckmann S."/>
            <person name="Bunk B."/>
            <person name="Jeske O."/>
            <person name="Meyerdierks A."/>
            <person name="Storesund J.E."/>
            <person name="Kallscheuer N."/>
            <person name="Luecker S."/>
            <person name="Lage O.M."/>
            <person name="Pohl T."/>
            <person name="Merkel B.J."/>
            <person name="Hornburger P."/>
            <person name="Mueller R.-W."/>
            <person name="Bruemmer F."/>
            <person name="Labrenz M."/>
            <person name="Spormann A.M."/>
            <person name="Op den Camp H."/>
            <person name="Overmann J."/>
            <person name="Amann R."/>
            <person name="Jetten M.S.M."/>
            <person name="Mascher T."/>
            <person name="Medema M.H."/>
            <person name="Devos D.P."/>
            <person name="Kaster A.-K."/>
            <person name="Ovreas L."/>
            <person name="Rohde M."/>
            <person name="Galperin M.Y."/>
            <person name="Jogler C."/>
        </authorList>
    </citation>
    <scope>NUCLEOTIDE SEQUENCE [LARGE SCALE GENOMIC DNA]</scope>
    <source>
        <strain evidence="7 8">Pla85_3_4</strain>
    </source>
</reference>
<comment type="cofactor">
    <cofactor evidence="1">
        <name>FAD</name>
        <dbReference type="ChEBI" id="CHEBI:57692"/>
    </cofactor>
</comment>
<dbReference type="Pfam" id="PF01266">
    <property type="entry name" value="DAO"/>
    <property type="match status" value="1"/>
</dbReference>
<dbReference type="PANTHER" id="PTHR43104">
    <property type="entry name" value="L-2-HYDROXYGLUTARATE DEHYDROGENASE, MITOCHONDRIAL"/>
    <property type="match status" value="1"/>
</dbReference>
<organism evidence="7 8">
    <name type="scientific">Lignipirellula cremea</name>
    <dbReference type="NCBI Taxonomy" id="2528010"/>
    <lineage>
        <taxon>Bacteria</taxon>
        <taxon>Pseudomonadati</taxon>
        <taxon>Planctomycetota</taxon>
        <taxon>Planctomycetia</taxon>
        <taxon>Pirellulales</taxon>
        <taxon>Pirellulaceae</taxon>
        <taxon>Lignipirellula</taxon>
    </lineage>
</organism>
<dbReference type="SUPFAM" id="SSF51905">
    <property type="entry name" value="FAD/NAD(P)-binding domain"/>
    <property type="match status" value="1"/>
</dbReference>
<dbReference type="EMBL" id="CP036433">
    <property type="protein sequence ID" value="QDU93910.1"/>
    <property type="molecule type" value="Genomic_DNA"/>
</dbReference>
<feature type="domain" description="FAD dependent oxidoreductase" evidence="6">
    <location>
        <begin position="5"/>
        <end position="392"/>
    </location>
</feature>
<sequence>MQTVDIAVVGGGIVGLATAWHATQRFPQAKVVVLEKETAVAAHQTGHNSGVLHTGIYYKPGSLKAINCREGKLAMQQFCEQQGVDFDICGKVIVALNEQELGPLQTIFERGQANGVRCEMIPRERLLELEPHAAGIQAIHVPEAGIVNYRQVCQRLAAIVRERGGEVVLGARVLSMEHRDGGVVLQTKQSDFTARQVVNCAGLQCDRVARLSGQKPAAKIVPFRGEYYELKPEAQHLCRTLIYPTPDPSFPFLGVHFTRMIEGGVECGPNAVLAFAREGYRKRDINLRDLAESLTYPGFLKMAMKHWRTGLGEMWRSFSKQAFVHALQRLLPEIRAEHLVKAPAGVRAQAVTREGKMVDDFLILETERVINVNNAPSPAATASLNIGRLIVDKLSAHLS</sequence>
<evidence type="ECO:0000259" key="6">
    <source>
        <dbReference type="Pfam" id="PF01266"/>
    </source>
</evidence>
<gene>
    <name evidence="7" type="primary">lhgO</name>
    <name evidence="7" type="ORF">Pla8534_16960</name>
</gene>
<keyword evidence="4 7" id="KW-0560">Oxidoreductase</keyword>
<evidence type="ECO:0000256" key="4">
    <source>
        <dbReference type="ARBA" id="ARBA00023002"/>
    </source>
</evidence>
<keyword evidence="8" id="KW-1185">Reference proteome</keyword>
<dbReference type="Gene3D" id="3.50.50.60">
    <property type="entry name" value="FAD/NAD(P)-binding domain"/>
    <property type="match status" value="1"/>
</dbReference>
<dbReference type="GO" id="GO:0005737">
    <property type="term" value="C:cytoplasm"/>
    <property type="evidence" value="ECO:0007669"/>
    <property type="project" value="TreeGrafter"/>
</dbReference>
<keyword evidence="2" id="KW-0285">Flavoprotein</keyword>
<protein>
    <submittedName>
        <fullName evidence="7">L-2-hydroxyglutarate oxidase LhgO</fullName>
        <ecNumber evidence="7">1.1.3.15</ecNumber>
    </submittedName>
</protein>
<dbReference type="PANTHER" id="PTHR43104:SF2">
    <property type="entry name" value="L-2-HYDROXYGLUTARATE DEHYDROGENASE, MITOCHONDRIAL"/>
    <property type="match status" value="1"/>
</dbReference>
<dbReference type="EC" id="1.1.3.15" evidence="7"/>
<evidence type="ECO:0000313" key="7">
    <source>
        <dbReference type="EMBL" id="QDU93910.1"/>
    </source>
</evidence>
<evidence type="ECO:0000256" key="1">
    <source>
        <dbReference type="ARBA" id="ARBA00001974"/>
    </source>
</evidence>
<dbReference type="KEGG" id="lcre:Pla8534_16960"/>
<evidence type="ECO:0000256" key="3">
    <source>
        <dbReference type="ARBA" id="ARBA00022827"/>
    </source>
</evidence>
<evidence type="ECO:0000313" key="8">
    <source>
        <dbReference type="Proteomes" id="UP000317648"/>
    </source>
</evidence>
<evidence type="ECO:0000256" key="5">
    <source>
        <dbReference type="ARBA" id="ARBA00037941"/>
    </source>
</evidence>
<comment type="similarity">
    <text evidence="5">Belongs to the L2HGDH family.</text>
</comment>
<dbReference type="RefSeq" id="WP_145051421.1">
    <property type="nucleotide sequence ID" value="NZ_CP036433.1"/>
</dbReference>
<name>A0A518DPZ3_9BACT</name>
<dbReference type="InterPro" id="IPR006076">
    <property type="entry name" value="FAD-dep_OxRdtase"/>
</dbReference>
<proteinExistence type="inferred from homology"/>
<dbReference type="Proteomes" id="UP000317648">
    <property type="component" value="Chromosome"/>
</dbReference>
<dbReference type="NCBIfam" id="NF008726">
    <property type="entry name" value="PRK11728.1"/>
    <property type="match status" value="1"/>
</dbReference>
<dbReference type="AlphaFoldDB" id="A0A518DPZ3"/>
<dbReference type="GO" id="GO:0047545">
    <property type="term" value="F:(S)-2-hydroxyglutarate dehydrogenase activity"/>
    <property type="evidence" value="ECO:0007669"/>
    <property type="project" value="TreeGrafter"/>
</dbReference>